<dbReference type="InterPro" id="IPR036938">
    <property type="entry name" value="PAP2/HPO_sf"/>
</dbReference>
<dbReference type="Proteomes" id="UP000315842">
    <property type="component" value="Unassembled WGS sequence"/>
</dbReference>
<comment type="caution">
    <text evidence="3">The sequence shown here is derived from an EMBL/GenBank/DDBJ whole genome shotgun (WGS) entry which is preliminary data.</text>
</comment>
<feature type="transmembrane region" description="Helical" evidence="1">
    <location>
        <begin position="194"/>
        <end position="215"/>
    </location>
</feature>
<keyword evidence="4" id="KW-1185">Reference proteome</keyword>
<dbReference type="InterPro" id="IPR000326">
    <property type="entry name" value="PAP2/HPO"/>
</dbReference>
<proteinExistence type="predicted"/>
<evidence type="ECO:0000256" key="1">
    <source>
        <dbReference type="SAM" id="Phobius"/>
    </source>
</evidence>
<organism evidence="3 4">
    <name type="scientific">Cellulomonas uda</name>
    <dbReference type="NCBI Taxonomy" id="1714"/>
    <lineage>
        <taxon>Bacteria</taxon>
        <taxon>Bacillati</taxon>
        <taxon>Actinomycetota</taxon>
        <taxon>Actinomycetes</taxon>
        <taxon>Micrococcales</taxon>
        <taxon>Cellulomonadaceae</taxon>
        <taxon>Cellulomonas</taxon>
    </lineage>
</organism>
<keyword evidence="1" id="KW-0812">Transmembrane</keyword>
<reference evidence="3 4" key="1">
    <citation type="submission" date="2019-06" db="EMBL/GenBank/DDBJ databases">
        <title>Whole genome shotgun sequence of Cellulomonas uda NBRC 3747.</title>
        <authorList>
            <person name="Hosoyama A."/>
            <person name="Uohara A."/>
            <person name="Ohji S."/>
            <person name="Ichikawa N."/>
        </authorList>
    </citation>
    <scope>NUCLEOTIDE SEQUENCE [LARGE SCALE GENOMIC DNA]</scope>
    <source>
        <strain evidence="3 4">NBRC 3747</strain>
    </source>
</reference>
<dbReference type="SUPFAM" id="SSF48317">
    <property type="entry name" value="Acid phosphatase/Vanadium-dependent haloperoxidase"/>
    <property type="match status" value="1"/>
</dbReference>
<feature type="domain" description="Phosphatidic acid phosphatase type 2/haloperoxidase" evidence="2">
    <location>
        <begin position="103"/>
        <end position="209"/>
    </location>
</feature>
<feature type="transmembrane region" description="Helical" evidence="1">
    <location>
        <begin position="271"/>
        <end position="296"/>
    </location>
</feature>
<dbReference type="SMART" id="SM00014">
    <property type="entry name" value="acidPPc"/>
    <property type="match status" value="1"/>
</dbReference>
<sequence>MDVVTTTATPTTPARTRRSAVVAACLAVSVASLAGVLGLWAVFVDTEQGQLVDAAAVEGAVYGQTELWRMAERVLDVVSVSAIAVVLVVAVGIAVVRRRWELAVQVALVMGGANLTTQVLKYLVLPRPDHGVNTGSAENTLPSGHTTAATSIAVVLLLVVPARMRPLVAAVGAAYAAATGVSTLVGQWHRPSDVLAAVLVVLAWTAATCALTASWPPRPGPDVDGPPPTPRLQGGTLGALWTVALLAGAGAVAALARTWQAVPGAGTRSELLWAYGGGVLGTVAACAATFATALALRHAAGRRLRSA</sequence>
<feature type="transmembrane region" description="Helical" evidence="1">
    <location>
        <begin position="103"/>
        <end position="124"/>
    </location>
</feature>
<feature type="transmembrane region" description="Helical" evidence="1">
    <location>
        <begin position="77"/>
        <end position="96"/>
    </location>
</feature>
<evidence type="ECO:0000313" key="4">
    <source>
        <dbReference type="Proteomes" id="UP000315842"/>
    </source>
</evidence>
<feature type="transmembrane region" description="Helical" evidence="1">
    <location>
        <begin position="167"/>
        <end position="188"/>
    </location>
</feature>
<gene>
    <name evidence="3" type="ORF">CUD01_16600</name>
</gene>
<protein>
    <recommendedName>
        <fullName evidence="2">Phosphatidic acid phosphatase type 2/haloperoxidase domain-containing protein</fullName>
    </recommendedName>
</protein>
<feature type="transmembrane region" description="Helical" evidence="1">
    <location>
        <begin position="236"/>
        <end position="259"/>
    </location>
</feature>
<feature type="transmembrane region" description="Helical" evidence="1">
    <location>
        <begin position="144"/>
        <end position="160"/>
    </location>
</feature>
<feature type="transmembrane region" description="Helical" evidence="1">
    <location>
        <begin position="20"/>
        <end position="43"/>
    </location>
</feature>
<dbReference type="AlphaFoldDB" id="A0A4Y3KC01"/>
<name>A0A4Y3KC01_CELUD</name>
<evidence type="ECO:0000259" key="2">
    <source>
        <dbReference type="SMART" id="SM00014"/>
    </source>
</evidence>
<evidence type="ECO:0000313" key="3">
    <source>
        <dbReference type="EMBL" id="GEA81216.1"/>
    </source>
</evidence>
<keyword evidence="1" id="KW-0472">Membrane</keyword>
<keyword evidence="1" id="KW-1133">Transmembrane helix</keyword>
<dbReference type="CDD" id="cd01610">
    <property type="entry name" value="PAP2_like"/>
    <property type="match status" value="1"/>
</dbReference>
<dbReference type="EMBL" id="BJLP01000024">
    <property type="protein sequence ID" value="GEA81216.1"/>
    <property type="molecule type" value="Genomic_DNA"/>
</dbReference>
<accession>A0A4Y3KC01</accession>
<dbReference type="Gene3D" id="1.20.144.10">
    <property type="entry name" value="Phosphatidic acid phosphatase type 2/haloperoxidase"/>
    <property type="match status" value="1"/>
</dbReference>
<dbReference type="Pfam" id="PF01569">
    <property type="entry name" value="PAP2"/>
    <property type="match status" value="1"/>
</dbReference>